<keyword evidence="2" id="KW-1003">Cell membrane</keyword>
<evidence type="ECO:0000313" key="7">
    <source>
        <dbReference type="EMBL" id="ACV36481.1"/>
    </source>
</evidence>
<dbReference type="KEGG" id="app:CAP2UW1_3211"/>
<dbReference type="Pfam" id="PF01810">
    <property type="entry name" value="LysE"/>
    <property type="match status" value="1"/>
</dbReference>
<evidence type="ECO:0000256" key="3">
    <source>
        <dbReference type="ARBA" id="ARBA00022692"/>
    </source>
</evidence>
<dbReference type="eggNOG" id="COG1279">
    <property type="taxonomic scope" value="Bacteria"/>
</dbReference>
<evidence type="ECO:0000256" key="6">
    <source>
        <dbReference type="SAM" id="Phobius"/>
    </source>
</evidence>
<reference evidence="7" key="2">
    <citation type="submission" date="2009-09" db="EMBL/GenBank/DDBJ databases">
        <title>Complete sequence of chromosome of Candidatus Accumulibacter phosphatis clade IIA str. UW-1.</title>
        <authorList>
            <consortium name="US DOE Joint Genome Institute"/>
            <person name="Martin H.G."/>
            <person name="Ivanova N."/>
            <person name="Kunin V."/>
            <person name="Warnecke F."/>
            <person name="Barry K."/>
            <person name="He S."/>
            <person name="Salamov A."/>
            <person name="Szeto E."/>
            <person name="Dalin E."/>
            <person name="Pangilinan J.L."/>
            <person name="Lapidus A."/>
            <person name="Lowry S."/>
            <person name="Kyrpides N.C."/>
            <person name="McMahon K.D."/>
            <person name="Hugenholtz P."/>
        </authorList>
    </citation>
    <scope>NUCLEOTIDE SEQUENCE [LARGE SCALE GENOMIC DNA]</scope>
    <source>
        <strain evidence="7">UW-1</strain>
    </source>
</reference>
<reference evidence="7" key="1">
    <citation type="submission" date="2009-08" db="EMBL/GenBank/DDBJ databases">
        <authorList>
            <consortium name="US DOE Joint Genome Institute"/>
            <person name="Lucas S."/>
            <person name="Copeland A."/>
            <person name="Lapidus A."/>
            <person name="Glavina del Rio T."/>
            <person name="Dalin E."/>
            <person name="Tice H."/>
            <person name="Bruce D."/>
            <person name="Barry K."/>
            <person name="Pitluck S."/>
            <person name="Lowry S."/>
            <person name="Larimer F."/>
            <person name="Land M."/>
            <person name="Hauser L."/>
            <person name="Kyrpides N."/>
            <person name="Ivanova N."/>
            <person name="McMahon K.D."/>
            <person name="Hugenholtz P."/>
        </authorList>
    </citation>
    <scope>NUCLEOTIDE SEQUENCE</scope>
    <source>
        <strain evidence="7">UW-1</strain>
    </source>
</reference>
<dbReference type="PANTHER" id="PTHR30086:SF20">
    <property type="entry name" value="ARGININE EXPORTER PROTEIN ARGO-RELATED"/>
    <property type="match status" value="1"/>
</dbReference>
<dbReference type="AlphaFoldDB" id="C7RVK8"/>
<keyword evidence="4 6" id="KW-1133">Transmembrane helix</keyword>
<dbReference type="OrthoDB" id="5638726at2"/>
<evidence type="ECO:0000256" key="5">
    <source>
        <dbReference type="ARBA" id="ARBA00023136"/>
    </source>
</evidence>
<dbReference type="InterPro" id="IPR001123">
    <property type="entry name" value="LeuE-type"/>
</dbReference>
<name>C7RVK8_ACCRE</name>
<accession>C7RVK8</accession>
<evidence type="ECO:0000256" key="2">
    <source>
        <dbReference type="ARBA" id="ARBA00022475"/>
    </source>
</evidence>
<feature type="transmembrane region" description="Helical" evidence="6">
    <location>
        <begin position="6"/>
        <end position="27"/>
    </location>
</feature>
<feature type="transmembrane region" description="Helical" evidence="6">
    <location>
        <begin position="107"/>
        <end position="125"/>
    </location>
</feature>
<dbReference type="HOGENOM" id="CLU_087840_0_0_4"/>
<dbReference type="STRING" id="522306.CAP2UW1_3211"/>
<feature type="transmembrane region" description="Helical" evidence="6">
    <location>
        <begin position="68"/>
        <end position="86"/>
    </location>
</feature>
<dbReference type="PANTHER" id="PTHR30086">
    <property type="entry name" value="ARGININE EXPORTER PROTEIN ARGO"/>
    <property type="match status" value="1"/>
</dbReference>
<protein>
    <submittedName>
        <fullName evidence="7">Lysine exporter protein (LYSE/YGGA)</fullName>
    </submittedName>
</protein>
<keyword evidence="3 6" id="KW-0812">Transmembrane</keyword>
<feature type="transmembrane region" description="Helical" evidence="6">
    <location>
        <begin position="39"/>
        <end position="62"/>
    </location>
</feature>
<comment type="subcellular location">
    <subcellularLocation>
        <location evidence="1">Cell membrane</location>
        <topology evidence="1">Multi-pass membrane protein</topology>
    </subcellularLocation>
</comment>
<gene>
    <name evidence="7" type="ordered locus">CAP2UW1_3211</name>
</gene>
<organism evidence="7">
    <name type="scientific">Accumulibacter regalis</name>
    <dbReference type="NCBI Taxonomy" id="522306"/>
    <lineage>
        <taxon>Bacteria</taxon>
        <taxon>Pseudomonadati</taxon>
        <taxon>Pseudomonadota</taxon>
        <taxon>Betaproteobacteria</taxon>
        <taxon>Candidatus Accumulibacter</taxon>
    </lineage>
</organism>
<dbReference type="GO" id="GO:0015171">
    <property type="term" value="F:amino acid transmembrane transporter activity"/>
    <property type="evidence" value="ECO:0007669"/>
    <property type="project" value="TreeGrafter"/>
</dbReference>
<dbReference type="GO" id="GO:0005886">
    <property type="term" value="C:plasma membrane"/>
    <property type="evidence" value="ECO:0007669"/>
    <property type="project" value="UniProtKB-SubCell"/>
</dbReference>
<dbReference type="EMBL" id="CP001715">
    <property type="protein sequence ID" value="ACV36481.1"/>
    <property type="molecule type" value="Genomic_DNA"/>
</dbReference>
<feature type="transmembrane region" description="Helical" evidence="6">
    <location>
        <begin position="145"/>
        <end position="166"/>
    </location>
</feature>
<proteinExistence type="predicted"/>
<keyword evidence="5 6" id="KW-0472">Membrane</keyword>
<evidence type="ECO:0000256" key="4">
    <source>
        <dbReference type="ARBA" id="ARBA00022989"/>
    </source>
</evidence>
<evidence type="ECO:0000256" key="1">
    <source>
        <dbReference type="ARBA" id="ARBA00004651"/>
    </source>
</evidence>
<sequence>MPADPIAGFLSGAALIIAIGAQNAFVLRQGIRREHVLPVVLVCASADALLIGAGIAGLGVLLQSAPQILTAARYGGAAFLLAYGLAAARRASRPQQMSIDADAGMSIGAAMATCLAFTFLNPHVYLDTVILLGSLASQRGESGRWGFGAGAAAASFVWFLALGYGARLLAPIFSQATAWRVLDTLIALIMAGLAITLLVGQ</sequence>
<feature type="transmembrane region" description="Helical" evidence="6">
    <location>
        <begin position="178"/>
        <end position="199"/>
    </location>
</feature>